<sequence>MDLTTETEIFSATQETNIKFAKSYVVQLTESIYATIKSLRAVLDRHGLTIQKRWNKKSHPKRIELLSASQCIPRNYRNRFTTLLDREPPGQWGIFEFLWPHLNVEYLSYGNAFLVLLNSRGCTDPHIFAPDNIYTASSNPLANILRNRYPSDFGMLLVGQTDLANYGRIINASECEGDLFTLAVNVGVGMEVLFMQARTLEFLRRCVCDIMHDYTIMDLYNAVPAIIPETKVLTNDGYFDSLESMIQDAPYRTPKALDFEKLRILVDARKSAAEDHIWTLREDPSYFADCIRVQGEHGWGNTRDLLEKTGQKGKTDMVTTRIAKLFLNAYDSFGVWTFVLGCIEVILEQNRSPSVATRADLQLEEALLELRQALSYFAATLIHEIGTALRTSFPLSKNYAYQEESEGDSGRTYPTVKTTNAIKHYKNDPIVWILHAFVDPNKLSTISIPVLLNNWVHVLRNDPKQRRFTTAFIEDMLMDLALLYEIERQVRAFQPWVRRMETKGKILADKEWLDKNMERAPEEVFEGNLLQQVGEIFFKRLDYPCDKPRTYENLTKMAMVERQLDILWNTIDKHTITEDDDNSVHISLGLIDPETYGLRRVTQADIQHARRLHDASIPAPIPATTQAFQFPTYETSGPSFHRPKEKIKRKSRGPADDQLEKEQDPDEPEGSPAAESPPEVIFVPLRDLNIFKTLFHNPNTDRPPGEIPFSDFRHAMASAGCKTQKLWGSAWSFERTGDIEGRKTIQIHEPHPGGKIAYYIARRWGRRLERTFGWTAETFKREERRR</sequence>
<accession>A0A9P4SGM4</accession>
<name>A0A9P4SGM4_9PEZI</name>
<dbReference type="PANTHER" id="PTHR40788:SF2">
    <property type="entry name" value="CLR5 DOMAIN-CONTAINING PROTEIN"/>
    <property type="match status" value="1"/>
</dbReference>
<proteinExistence type="predicted"/>
<dbReference type="AlphaFoldDB" id="A0A9P4SGM4"/>
<dbReference type="Proteomes" id="UP000799429">
    <property type="component" value="Unassembled WGS sequence"/>
</dbReference>
<dbReference type="OrthoDB" id="2922289at2759"/>
<organism evidence="2 3">
    <name type="scientific">Patellaria atrata CBS 101060</name>
    <dbReference type="NCBI Taxonomy" id="1346257"/>
    <lineage>
        <taxon>Eukaryota</taxon>
        <taxon>Fungi</taxon>
        <taxon>Dikarya</taxon>
        <taxon>Ascomycota</taxon>
        <taxon>Pezizomycotina</taxon>
        <taxon>Dothideomycetes</taxon>
        <taxon>Dothideomycetes incertae sedis</taxon>
        <taxon>Patellariales</taxon>
        <taxon>Patellariaceae</taxon>
        <taxon>Patellaria</taxon>
    </lineage>
</organism>
<reference evidence="2" key="1">
    <citation type="journal article" date="2020" name="Stud. Mycol.">
        <title>101 Dothideomycetes genomes: a test case for predicting lifestyles and emergence of pathogens.</title>
        <authorList>
            <person name="Haridas S."/>
            <person name="Albert R."/>
            <person name="Binder M."/>
            <person name="Bloem J."/>
            <person name="Labutti K."/>
            <person name="Salamov A."/>
            <person name="Andreopoulos B."/>
            <person name="Baker S."/>
            <person name="Barry K."/>
            <person name="Bills G."/>
            <person name="Bluhm B."/>
            <person name="Cannon C."/>
            <person name="Castanera R."/>
            <person name="Culley D."/>
            <person name="Daum C."/>
            <person name="Ezra D."/>
            <person name="Gonzalez J."/>
            <person name="Henrissat B."/>
            <person name="Kuo A."/>
            <person name="Liang C."/>
            <person name="Lipzen A."/>
            <person name="Lutzoni F."/>
            <person name="Magnuson J."/>
            <person name="Mondo S."/>
            <person name="Nolan M."/>
            <person name="Ohm R."/>
            <person name="Pangilinan J."/>
            <person name="Park H.-J."/>
            <person name="Ramirez L."/>
            <person name="Alfaro M."/>
            <person name="Sun H."/>
            <person name="Tritt A."/>
            <person name="Yoshinaga Y."/>
            <person name="Zwiers L.-H."/>
            <person name="Turgeon B."/>
            <person name="Goodwin S."/>
            <person name="Spatafora J."/>
            <person name="Crous P."/>
            <person name="Grigoriev I."/>
        </authorList>
    </citation>
    <scope>NUCLEOTIDE SEQUENCE</scope>
    <source>
        <strain evidence="2">CBS 101060</strain>
    </source>
</reference>
<keyword evidence="3" id="KW-1185">Reference proteome</keyword>
<dbReference type="PANTHER" id="PTHR40788">
    <property type="entry name" value="CLR5 DOMAIN-CONTAINING PROTEIN-RELATED"/>
    <property type="match status" value="1"/>
</dbReference>
<feature type="region of interest" description="Disordered" evidence="1">
    <location>
        <begin position="631"/>
        <end position="679"/>
    </location>
</feature>
<comment type="caution">
    <text evidence="2">The sequence shown here is derived from an EMBL/GenBank/DDBJ whole genome shotgun (WGS) entry which is preliminary data.</text>
</comment>
<dbReference type="EMBL" id="MU006090">
    <property type="protein sequence ID" value="KAF2842155.1"/>
    <property type="molecule type" value="Genomic_DNA"/>
</dbReference>
<evidence type="ECO:0000313" key="3">
    <source>
        <dbReference type="Proteomes" id="UP000799429"/>
    </source>
</evidence>
<evidence type="ECO:0000313" key="2">
    <source>
        <dbReference type="EMBL" id="KAF2842155.1"/>
    </source>
</evidence>
<evidence type="ECO:0000256" key="1">
    <source>
        <dbReference type="SAM" id="MobiDB-lite"/>
    </source>
</evidence>
<gene>
    <name evidence="2" type="ORF">M501DRAFT_998409</name>
</gene>
<feature type="compositionally biased region" description="Basic and acidic residues" evidence="1">
    <location>
        <begin position="653"/>
        <end position="662"/>
    </location>
</feature>
<feature type="compositionally biased region" description="Low complexity" evidence="1">
    <location>
        <begin position="670"/>
        <end position="679"/>
    </location>
</feature>
<protein>
    <submittedName>
        <fullName evidence="2">Uncharacterized protein</fullName>
    </submittedName>
</protein>
<feature type="compositionally biased region" description="Basic residues" evidence="1">
    <location>
        <begin position="641"/>
        <end position="652"/>
    </location>
</feature>